<dbReference type="GO" id="GO:0006260">
    <property type="term" value="P:DNA replication"/>
    <property type="evidence" value="ECO:0007669"/>
    <property type="project" value="UniProtKB-KW"/>
</dbReference>
<sequence>MKRVNVVAAVIFNEEKQVLCAKRATNMSHPNLWEFPGGKIKEHETPEEALKREIQEELTCSVEINDPIHKTEYQYPDIFVHLQTFQTKIIEGTPQAKVHEQLAWVAIEELKKLNWAPADLPTVHKLIRQANTKS</sequence>
<evidence type="ECO:0000256" key="9">
    <source>
        <dbReference type="ARBA" id="ARBA00023204"/>
    </source>
</evidence>
<comment type="cofactor">
    <cofactor evidence="1">
        <name>Mg(2+)</name>
        <dbReference type="ChEBI" id="CHEBI:18420"/>
    </cofactor>
</comment>
<evidence type="ECO:0000259" key="12">
    <source>
        <dbReference type="PROSITE" id="PS51462"/>
    </source>
</evidence>
<evidence type="ECO:0000256" key="4">
    <source>
        <dbReference type="ARBA" id="ARBA00022705"/>
    </source>
</evidence>
<dbReference type="AlphaFoldDB" id="A0A840QRQ7"/>
<proteinExistence type="inferred from homology"/>
<keyword evidence="7 13" id="KW-0378">Hydrolase</keyword>
<evidence type="ECO:0000256" key="2">
    <source>
        <dbReference type="ARBA" id="ARBA00005582"/>
    </source>
</evidence>
<dbReference type="GO" id="GO:0035539">
    <property type="term" value="F:8-oxo-7,8-dihydrodeoxyguanosine triphosphate pyrophosphatase activity"/>
    <property type="evidence" value="ECO:0007669"/>
    <property type="project" value="UniProtKB-EC"/>
</dbReference>
<dbReference type="PROSITE" id="PS51462">
    <property type="entry name" value="NUDIX"/>
    <property type="match status" value="1"/>
</dbReference>
<comment type="caution">
    <text evidence="13">The sequence shown here is derived from an EMBL/GenBank/DDBJ whole genome shotgun (WGS) entry which is preliminary data.</text>
</comment>
<dbReference type="Pfam" id="PF00293">
    <property type="entry name" value="NUDIX"/>
    <property type="match status" value="1"/>
</dbReference>
<comment type="similarity">
    <text evidence="2">Belongs to the Nudix hydrolase family.</text>
</comment>
<evidence type="ECO:0000256" key="10">
    <source>
        <dbReference type="ARBA" id="ARBA00035861"/>
    </source>
</evidence>
<dbReference type="InterPro" id="IPR015797">
    <property type="entry name" value="NUDIX_hydrolase-like_dom_sf"/>
</dbReference>
<dbReference type="GO" id="GO:0046872">
    <property type="term" value="F:metal ion binding"/>
    <property type="evidence" value="ECO:0007669"/>
    <property type="project" value="UniProtKB-KW"/>
</dbReference>
<evidence type="ECO:0000256" key="5">
    <source>
        <dbReference type="ARBA" id="ARBA00022723"/>
    </source>
</evidence>
<dbReference type="GO" id="GO:0006281">
    <property type="term" value="P:DNA repair"/>
    <property type="evidence" value="ECO:0007669"/>
    <property type="project" value="UniProtKB-KW"/>
</dbReference>
<gene>
    <name evidence="13" type="ORF">HNQ41_002219</name>
</gene>
<dbReference type="CDD" id="cd03425">
    <property type="entry name" value="NUDIX_MutT_NudA_like"/>
    <property type="match status" value="1"/>
</dbReference>
<keyword evidence="8" id="KW-0460">Magnesium</keyword>
<dbReference type="GO" id="GO:0044715">
    <property type="term" value="F:8-oxo-dGDP phosphatase activity"/>
    <property type="evidence" value="ECO:0007669"/>
    <property type="project" value="TreeGrafter"/>
</dbReference>
<dbReference type="InterPro" id="IPR020476">
    <property type="entry name" value="Nudix_hydrolase"/>
</dbReference>
<feature type="domain" description="Nudix hydrolase" evidence="12">
    <location>
        <begin position="2"/>
        <end position="127"/>
    </location>
</feature>
<evidence type="ECO:0000256" key="6">
    <source>
        <dbReference type="ARBA" id="ARBA00022763"/>
    </source>
</evidence>
<keyword evidence="14" id="KW-1185">Reference proteome</keyword>
<dbReference type="EMBL" id="JACHHB010000009">
    <property type="protein sequence ID" value="MBB5174029.1"/>
    <property type="molecule type" value="Genomic_DNA"/>
</dbReference>
<keyword evidence="6" id="KW-0227">DNA damage</keyword>
<keyword evidence="4" id="KW-0235">DNA replication</keyword>
<name>A0A840QRQ7_9BACI</name>
<evidence type="ECO:0000313" key="14">
    <source>
        <dbReference type="Proteomes" id="UP000551878"/>
    </source>
</evidence>
<dbReference type="GO" id="GO:0008413">
    <property type="term" value="F:8-oxo-7,8-dihydroguanosine triphosphate pyrophosphatase activity"/>
    <property type="evidence" value="ECO:0007669"/>
    <property type="project" value="TreeGrafter"/>
</dbReference>
<keyword evidence="3" id="KW-0515">Mutator protein</keyword>
<dbReference type="PANTHER" id="PTHR47707:SF1">
    <property type="entry name" value="NUDIX HYDROLASE FAMILY PROTEIN"/>
    <property type="match status" value="1"/>
</dbReference>
<dbReference type="PRINTS" id="PR00502">
    <property type="entry name" value="NUDIXFAMILY"/>
</dbReference>
<keyword evidence="5" id="KW-0479">Metal-binding</keyword>
<evidence type="ECO:0000256" key="1">
    <source>
        <dbReference type="ARBA" id="ARBA00001946"/>
    </source>
</evidence>
<keyword evidence="9" id="KW-0234">DNA repair</keyword>
<evidence type="ECO:0000256" key="11">
    <source>
        <dbReference type="ARBA" id="ARBA00038905"/>
    </source>
</evidence>
<dbReference type="PANTHER" id="PTHR47707">
    <property type="entry name" value="8-OXO-DGTP DIPHOSPHATASE"/>
    <property type="match status" value="1"/>
</dbReference>
<reference evidence="13 14" key="1">
    <citation type="submission" date="2020-08" db="EMBL/GenBank/DDBJ databases">
        <title>Genomic Encyclopedia of Type Strains, Phase IV (KMG-IV): sequencing the most valuable type-strain genomes for metagenomic binning, comparative biology and taxonomic classification.</title>
        <authorList>
            <person name="Goeker M."/>
        </authorList>
    </citation>
    <scope>NUCLEOTIDE SEQUENCE [LARGE SCALE GENOMIC DNA]</scope>
    <source>
        <strain evidence="13 14">DSM 24696</strain>
    </source>
</reference>
<dbReference type="SUPFAM" id="SSF55811">
    <property type="entry name" value="Nudix"/>
    <property type="match status" value="1"/>
</dbReference>
<dbReference type="EC" id="3.6.1.55" evidence="11"/>
<dbReference type="GO" id="GO:0044716">
    <property type="term" value="F:8-oxo-GDP phosphatase activity"/>
    <property type="evidence" value="ECO:0007669"/>
    <property type="project" value="TreeGrafter"/>
</dbReference>
<dbReference type="InterPro" id="IPR000086">
    <property type="entry name" value="NUDIX_hydrolase_dom"/>
</dbReference>
<dbReference type="InterPro" id="IPR047127">
    <property type="entry name" value="MutT-like"/>
</dbReference>
<evidence type="ECO:0000313" key="13">
    <source>
        <dbReference type="EMBL" id="MBB5174029.1"/>
    </source>
</evidence>
<evidence type="ECO:0000256" key="3">
    <source>
        <dbReference type="ARBA" id="ARBA00022457"/>
    </source>
</evidence>
<dbReference type="Proteomes" id="UP000551878">
    <property type="component" value="Unassembled WGS sequence"/>
</dbReference>
<evidence type="ECO:0000256" key="8">
    <source>
        <dbReference type="ARBA" id="ARBA00022842"/>
    </source>
</evidence>
<protein>
    <recommendedName>
        <fullName evidence="11">8-oxo-dGTP diphosphatase</fullName>
        <ecNumber evidence="11">3.6.1.55</ecNumber>
    </recommendedName>
</protein>
<evidence type="ECO:0000256" key="7">
    <source>
        <dbReference type="ARBA" id="ARBA00022801"/>
    </source>
</evidence>
<accession>A0A840QRQ7</accession>
<organism evidence="13 14">
    <name type="scientific">Texcoconibacillus texcoconensis</name>
    <dbReference type="NCBI Taxonomy" id="1095777"/>
    <lineage>
        <taxon>Bacteria</taxon>
        <taxon>Bacillati</taxon>
        <taxon>Bacillota</taxon>
        <taxon>Bacilli</taxon>
        <taxon>Bacillales</taxon>
        <taxon>Bacillaceae</taxon>
        <taxon>Texcoconibacillus</taxon>
    </lineage>
</organism>
<dbReference type="Gene3D" id="3.90.79.10">
    <property type="entry name" value="Nucleoside Triphosphate Pyrophosphohydrolase"/>
    <property type="match status" value="1"/>
</dbReference>
<comment type="catalytic activity">
    <reaction evidence="10">
        <text>8-oxo-dGTP + H2O = 8-oxo-dGMP + diphosphate + H(+)</text>
        <dbReference type="Rhea" id="RHEA:31575"/>
        <dbReference type="ChEBI" id="CHEBI:15377"/>
        <dbReference type="ChEBI" id="CHEBI:15378"/>
        <dbReference type="ChEBI" id="CHEBI:33019"/>
        <dbReference type="ChEBI" id="CHEBI:63224"/>
        <dbReference type="ChEBI" id="CHEBI:77896"/>
        <dbReference type="EC" id="3.6.1.55"/>
    </reaction>
</comment>
<dbReference type="RefSeq" id="WP_184664456.1">
    <property type="nucleotide sequence ID" value="NZ_JACHHB010000009.1"/>
</dbReference>